<evidence type="ECO:0000313" key="1">
    <source>
        <dbReference type="EMBL" id="VDN89912.1"/>
    </source>
</evidence>
<dbReference type="WBParaSite" id="BPAG_0000876401-mRNA-1">
    <property type="protein sequence ID" value="BPAG_0000876401-mRNA-1"/>
    <property type="gene ID" value="BPAG_0000876401"/>
</dbReference>
<name>A0A0N4TKA8_BRUPA</name>
<accession>A0A0N4TKA8</accession>
<dbReference type="AlphaFoldDB" id="A0A0N4TKA8"/>
<proteinExistence type="predicted"/>
<evidence type="ECO:0000313" key="3">
    <source>
        <dbReference type="WBParaSite" id="BPAG_0000876401-mRNA-1"/>
    </source>
</evidence>
<keyword evidence="2" id="KW-1185">Reference proteome</keyword>
<sequence>MFFKVEISVFQTEPEPSYISLSGSYFVAYGHFSPAFLTHNSIFSTIVSNSSTAIFHSFYIKVAQILHEFDLAPSSVSDILTDKIQALLQFLTHEIQSRSSKYLQSRATKRRIISELAFAAYCDRPHVVSVEQEGRVFNANYGQNK</sequence>
<protein>
    <submittedName>
        <fullName evidence="1 3">Uncharacterized protein</fullName>
    </submittedName>
</protein>
<evidence type="ECO:0000313" key="2">
    <source>
        <dbReference type="Proteomes" id="UP000278627"/>
    </source>
</evidence>
<organism evidence="3">
    <name type="scientific">Brugia pahangi</name>
    <name type="common">Filarial nematode worm</name>
    <dbReference type="NCBI Taxonomy" id="6280"/>
    <lineage>
        <taxon>Eukaryota</taxon>
        <taxon>Metazoa</taxon>
        <taxon>Ecdysozoa</taxon>
        <taxon>Nematoda</taxon>
        <taxon>Chromadorea</taxon>
        <taxon>Rhabditida</taxon>
        <taxon>Spirurina</taxon>
        <taxon>Spiruromorpha</taxon>
        <taxon>Filarioidea</taxon>
        <taxon>Onchocercidae</taxon>
        <taxon>Brugia</taxon>
    </lineage>
</organism>
<reference evidence="1 2" key="2">
    <citation type="submission" date="2018-11" db="EMBL/GenBank/DDBJ databases">
        <authorList>
            <consortium name="Pathogen Informatics"/>
        </authorList>
    </citation>
    <scope>NUCLEOTIDE SEQUENCE [LARGE SCALE GENOMIC DNA]</scope>
</reference>
<dbReference type="EMBL" id="UZAD01013139">
    <property type="protein sequence ID" value="VDN89912.1"/>
    <property type="molecule type" value="Genomic_DNA"/>
</dbReference>
<gene>
    <name evidence="1" type="ORF">BPAG_LOCUS8726</name>
</gene>
<dbReference type="Proteomes" id="UP000278627">
    <property type="component" value="Unassembled WGS sequence"/>
</dbReference>
<reference evidence="3" key="1">
    <citation type="submission" date="2017-02" db="UniProtKB">
        <authorList>
            <consortium name="WormBaseParasite"/>
        </authorList>
    </citation>
    <scope>IDENTIFICATION</scope>
</reference>